<organism evidence="2 3">
    <name type="scientific">Cryomorpha ignava</name>
    <dbReference type="NCBI Taxonomy" id="101383"/>
    <lineage>
        <taxon>Bacteria</taxon>
        <taxon>Pseudomonadati</taxon>
        <taxon>Bacteroidota</taxon>
        <taxon>Flavobacteriia</taxon>
        <taxon>Flavobacteriales</taxon>
        <taxon>Cryomorphaceae</taxon>
        <taxon>Cryomorpha</taxon>
    </lineage>
</organism>
<feature type="signal peptide" evidence="1">
    <location>
        <begin position="1"/>
        <end position="20"/>
    </location>
</feature>
<proteinExistence type="predicted"/>
<evidence type="ECO:0000256" key="1">
    <source>
        <dbReference type="SAM" id="SignalP"/>
    </source>
</evidence>
<accession>A0A7K3WTT4</accession>
<dbReference type="Gene3D" id="2.60.40.740">
    <property type="match status" value="1"/>
</dbReference>
<protein>
    <submittedName>
        <fullName evidence="2">Uncharacterized protein</fullName>
    </submittedName>
</protein>
<dbReference type="EMBL" id="JAAGVY010000026">
    <property type="protein sequence ID" value="NEN24431.1"/>
    <property type="molecule type" value="Genomic_DNA"/>
</dbReference>
<feature type="non-terminal residue" evidence="2">
    <location>
        <position position="1175"/>
    </location>
</feature>
<dbReference type="SUPFAM" id="SSF49299">
    <property type="entry name" value="PKD domain"/>
    <property type="match status" value="1"/>
</dbReference>
<keyword evidence="3" id="KW-1185">Reference proteome</keyword>
<name>A0A7K3WTT4_9FLAO</name>
<feature type="chain" id="PRO_5029542263" evidence="1">
    <location>
        <begin position="21"/>
        <end position="1175"/>
    </location>
</feature>
<dbReference type="Proteomes" id="UP000486602">
    <property type="component" value="Unassembled WGS sequence"/>
</dbReference>
<dbReference type="CDD" id="cd00146">
    <property type="entry name" value="PKD"/>
    <property type="match status" value="1"/>
</dbReference>
<gene>
    <name evidence="2" type="ORF">G3O08_13045</name>
</gene>
<sequence length="1175" mass="122532">MKSLSTLCRAFCLSVFFLCAASLAHSNSPIYDHLKNKTESPDVKSDIPDNLVFKDGIKKNDVINFGFNLDLWSERVFAANPSILVAPVCDNVDNGGTIGGSISSSGPLNGPTTITNTASPVGGSGALEIVWMMSHVNVPNYENSPYWSQVPGEFGLTLTIPGPITQDTYYIRCARRAGCTNFFTGESNVVAINILPQPLAIIDCADITQSSTESGVLNSNPSCGSHPNYAFWSGNLLPGNNKFWTISNGMFNEYANGTASFTGTVTNIINPNWSFDLNVLFSGKTFTPPYLSPKAGNCVSDVSNVSWYYYPTTQGVLTGNGALSGAVVELSRMGESFQVGTGAHLNDPGVYGASGWLNFHILSQPSNGPTLETVNAHGDFNFELPQGPGLLDIPSCTEICAGESLTLFASGIVGSGNYTYLWGTGETDASITVSPITTTTYTVTVTDTDNGGVTTASIVVSVLPQIELACNSTDASQWQAADGSVGIIASNGVEPYTYLWNTGAITPSIQNVSAGVYSVMVTDLNGCQVWKECIVNQPPMPLMCEGFRTQTQGGWGSSPNGGNPGAYLHANFGTGFPSGIEIGCDNTFSFTSAQSITQFLPCGGSAAGLPSGSDIDPDCPGNVFISQVLAATISIGFDDNIPTFSSGVVPLRELVILNGTFAGWTVEELLTEANLKLGGCASSYSFSELNEAVTAVNENYVDGNVSGDYLDCCILSITCTPTNGDCSNENKGSISTTFNEDYQYEWVNDSLPDVVIPGGATISNLDAGSYTLTVTNENGCTATCSSTITVEPCCNITYPGIIGLDSIACGQFDGPIVIGSVADPSGGLGDLEIVWMTSDTLVPNIVGNPYWTLVTDSTGLTLTVAGPITENVYFIRCARRAGCDNFYTGESNTVSFVINPSPTVLCDATNGNCTNDNLGSITANPSGGTPGYTYAWDHGPTTQTVSGLSAGTYSVTVTDANGCSETCSSTITVTPCCNVTDPGEIGGGLVSCGPIEGPIVIGSAEDPSGGIGDLEIVWMVSDTLVINVVGNPYWSLVPGETGLTLTIPGPITENTYFIRCARRAGCDNFYTGESNTVSFVINPLPEIACASENGQCGELGSASVAVLSGDGSYTYAWSNDSTTASISGLVDGPYSVVVTDNLTGCSDSCSVSIENEPQLTAECTGQDGLCGESAS</sequence>
<reference evidence="2 3" key="1">
    <citation type="submission" date="2020-02" db="EMBL/GenBank/DDBJ databases">
        <title>Out from the shadows clarifying the taxonomy of the family Cryomorphaceae and related taxa by utilizing the GTDB taxonomic framework.</title>
        <authorList>
            <person name="Bowman J.P."/>
        </authorList>
    </citation>
    <scope>NUCLEOTIDE SEQUENCE [LARGE SCALE GENOMIC DNA]</scope>
    <source>
        <strain evidence="2 3">QSSC 1-22</strain>
    </source>
</reference>
<dbReference type="Pfam" id="PF13573">
    <property type="entry name" value="SprB"/>
    <property type="match status" value="2"/>
</dbReference>
<dbReference type="AlphaFoldDB" id="A0A7K3WTT4"/>
<dbReference type="InterPro" id="IPR025667">
    <property type="entry name" value="SprB_repeat"/>
</dbReference>
<comment type="caution">
    <text evidence="2">The sequence shown here is derived from an EMBL/GenBank/DDBJ whole genome shotgun (WGS) entry which is preliminary data.</text>
</comment>
<keyword evidence="1" id="KW-0732">Signal</keyword>
<dbReference type="InterPro" id="IPR035986">
    <property type="entry name" value="PKD_dom_sf"/>
</dbReference>
<evidence type="ECO:0000313" key="2">
    <source>
        <dbReference type="EMBL" id="NEN24431.1"/>
    </source>
</evidence>
<evidence type="ECO:0000313" key="3">
    <source>
        <dbReference type="Proteomes" id="UP000486602"/>
    </source>
</evidence>